<reference evidence="1" key="1">
    <citation type="submission" date="2019-04" db="EMBL/GenBank/DDBJ databases">
        <title>Evolution of Biomass-Degrading Anaerobic Consortia Revealed by Metagenomics.</title>
        <authorList>
            <person name="Peng X."/>
        </authorList>
    </citation>
    <scope>NUCLEOTIDE SEQUENCE</scope>
    <source>
        <strain evidence="1">SIG254</strain>
    </source>
</reference>
<evidence type="ECO:0000313" key="2">
    <source>
        <dbReference type="Proteomes" id="UP000768462"/>
    </source>
</evidence>
<dbReference type="PANTHER" id="PTHR30111:SF1">
    <property type="entry name" value="33 KDA CHAPERONIN"/>
    <property type="match status" value="1"/>
</dbReference>
<organism evidence="1 2">
    <name type="scientific">Clostridium sulfidigenes</name>
    <dbReference type="NCBI Taxonomy" id="318464"/>
    <lineage>
        <taxon>Bacteria</taxon>
        <taxon>Bacillati</taxon>
        <taxon>Bacillota</taxon>
        <taxon>Clostridia</taxon>
        <taxon>Eubacteriales</taxon>
        <taxon>Clostridiaceae</taxon>
        <taxon>Clostridium</taxon>
    </lineage>
</organism>
<dbReference type="GO" id="GO:0044183">
    <property type="term" value="F:protein folding chaperone"/>
    <property type="evidence" value="ECO:0007669"/>
    <property type="project" value="TreeGrafter"/>
</dbReference>
<dbReference type="Proteomes" id="UP000768462">
    <property type="component" value="Unassembled WGS sequence"/>
</dbReference>
<dbReference type="PANTHER" id="PTHR30111">
    <property type="entry name" value="33 KDA CHAPERONIN"/>
    <property type="match status" value="1"/>
</dbReference>
<proteinExistence type="predicted"/>
<dbReference type="Pfam" id="PF01430">
    <property type="entry name" value="HSP33"/>
    <property type="match status" value="1"/>
</dbReference>
<dbReference type="CDD" id="cd00498">
    <property type="entry name" value="Hsp33"/>
    <property type="match status" value="1"/>
</dbReference>
<gene>
    <name evidence="1" type="ORF">E7215_13060</name>
</gene>
<dbReference type="GO" id="GO:0042026">
    <property type="term" value="P:protein refolding"/>
    <property type="evidence" value="ECO:0007669"/>
    <property type="project" value="TreeGrafter"/>
</dbReference>
<comment type="caution">
    <text evidence="1">The sequence shown here is derived from an EMBL/GenBank/DDBJ whole genome shotgun (WGS) entry which is preliminary data.</text>
</comment>
<dbReference type="GO" id="GO:0051082">
    <property type="term" value="F:unfolded protein binding"/>
    <property type="evidence" value="ECO:0007669"/>
    <property type="project" value="InterPro"/>
</dbReference>
<dbReference type="GO" id="GO:0005737">
    <property type="term" value="C:cytoplasm"/>
    <property type="evidence" value="ECO:0007669"/>
    <property type="project" value="InterPro"/>
</dbReference>
<protein>
    <submittedName>
        <fullName evidence="1">Hsp33 family molecular chaperone HslO</fullName>
    </submittedName>
</protein>
<evidence type="ECO:0000313" key="1">
    <source>
        <dbReference type="EMBL" id="MBE6061084.1"/>
    </source>
</evidence>
<accession>A0A927WA42</accession>
<dbReference type="AlphaFoldDB" id="A0A927WA42"/>
<dbReference type="InterPro" id="IPR016153">
    <property type="entry name" value="Heat_shock_Hsp33_N"/>
</dbReference>
<dbReference type="Gene3D" id="3.55.30.10">
    <property type="entry name" value="Hsp33 domain"/>
    <property type="match status" value="1"/>
</dbReference>
<dbReference type="EMBL" id="SVCM01000150">
    <property type="protein sequence ID" value="MBE6061084.1"/>
    <property type="molecule type" value="Genomic_DNA"/>
</dbReference>
<name>A0A927WA42_9CLOT</name>
<dbReference type="InterPro" id="IPR000397">
    <property type="entry name" value="Heat_shock_Hsp33"/>
</dbReference>
<feature type="non-terminal residue" evidence="1">
    <location>
        <position position="170"/>
    </location>
</feature>
<dbReference type="SUPFAM" id="SSF64397">
    <property type="entry name" value="Hsp33 domain"/>
    <property type="match status" value="1"/>
</dbReference>
<sequence length="170" mass="17792">MKDKLIRATAKDGQVRIIAAITTELVNEATKTHECMPTASAAVGRMLTGGVLMGAMLKNDTDSLTIQIDGGGEAKGVTVTAHHDGSVKGYIGNPKVDLPLNEKGKLEVGGAIGKNGYLKVIKDMGLKEPYVGQVPIYTGEVGDDIAYYFTVSEQTPSAVALGVLVDTDLS</sequence>